<proteinExistence type="predicted"/>
<dbReference type="AlphaFoldDB" id="A0A6M1T263"/>
<gene>
    <name evidence="1" type="ORF">G3570_09450</name>
</gene>
<dbReference type="RefSeq" id="WP_165141665.1">
    <property type="nucleotide sequence ID" value="NZ_JAALLT010000003.1"/>
</dbReference>
<accession>A0A6M1T263</accession>
<name>A0A6M1T263_9BACT</name>
<evidence type="ECO:0000313" key="1">
    <source>
        <dbReference type="EMBL" id="NGP76857.1"/>
    </source>
</evidence>
<comment type="caution">
    <text evidence="1">The sequence shown here is derived from an EMBL/GenBank/DDBJ whole genome shotgun (WGS) entry which is preliminary data.</text>
</comment>
<reference evidence="1 2" key="1">
    <citation type="submission" date="2020-02" db="EMBL/GenBank/DDBJ databases">
        <title>Balneolaceae bacterium YR4-1, complete genome.</title>
        <authorList>
            <person name="Li Y."/>
            <person name="Wu S."/>
        </authorList>
    </citation>
    <scope>NUCLEOTIDE SEQUENCE [LARGE SCALE GENOMIC DNA]</scope>
    <source>
        <strain evidence="1 2">YR4-1</strain>
    </source>
</reference>
<dbReference type="EMBL" id="JAALLT010000003">
    <property type="protein sequence ID" value="NGP76857.1"/>
    <property type="molecule type" value="Genomic_DNA"/>
</dbReference>
<protein>
    <submittedName>
        <fullName evidence="1">Uncharacterized protein</fullName>
    </submittedName>
</protein>
<sequence length="107" mass="12580">MEEHTPIIRLYFTKMKEAFSNLSDEEEMAFMRKDRENLDKLGMKAVTMINCIGFSDDWEYIGVEEWPSMTAIEEQEKFENDILEVSKYVEFKTILGAPESFAEYGRS</sequence>
<dbReference type="Proteomes" id="UP000473278">
    <property type="component" value="Unassembled WGS sequence"/>
</dbReference>
<keyword evidence="2" id="KW-1185">Reference proteome</keyword>
<organism evidence="1 2">
    <name type="scientific">Halalkalibaculum roseum</name>
    <dbReference type="NCBI Taxonomy" id="2709311"/>
    <lineage>
        <taxon>Bacteria</taxon>
        <taxon>Pseudomonadati</taxon>
        <taxon>Balneolota</taxon>
        <taxon>Balneolia</taxon>
        <taxon>Balneolales</taxon>
        <taxon>Balneolaceae</taxon>
        <taxon>Halalkalibaculum</taxon>
    </lineage>
</organism>
<evidence type="ECO:0000313" key="2">
    <source>
        <dbReference type="Proteomes" id="UP000473278"/>
    </source>
</evidence>